<evidence type="ECO:0000256" key="10">
    <source>
        <dbReference type="ARBA" id="ARBA00023033"/>
    </source>
</evidence>
<keyword evidence="10 13" id="KW-0503">Monooxygenase</keyword>
<gene>
    <name evidence="14" type="ORF">JCGZ_04774</name>
</gene>
<evidence type="ECO:0000256" key="11">
    <source>
        <dbReference type="ARBA" id="ARBA00023136"/>
    </source>
</evidence>
<accession>A0A067KPJ3</accession>
<comment type="cofactor">
    <cofactor evidence="1 12">
        <name>heme</name>
        <dbReference type="ChEBI" id="CHEBI:30413"/>
    </cofactor>
</comment>
<evidence type="ECO:0000256" key="9">
    <source>
        <dbReference type="ARBA" id="ARBA00023004"/>
    </source>
</evidence>
<name>A0A067KPJ3_JATCU</name>
<comment type="subcellular location">
    <subcellularLocation>
        <location evidence="2">Membrane</location>
        <topology evidence="2">Single-pass membrane protein</topology>
    </subcellularLocation>
</comment>
<dbReference type="GO" id="GO:0005506">
    <property type="term" value="F:iron ion binding"/>
    <property type="evidence" value="ECO:0007669"/>
    <property type="project" value="InterPro"/>
</dbReference>
<reference evidence="14 15" key="1">
    <citation type="journal article" date="2014" name="PLoS ONE">
        <title>Global Analysis of Gene Expression Profiles in Physic Nut (Jatropha curcas L.) Seedlings Exposed to Salt Stress.</title>
        <authorList>
            <person name="Zhang L."/>
            <person name="Zhang C."/>
            <person name="Wu P."/>
            <person name="Chen Y."/>
            <person name="Li M."/>
            <person name="Jiang H."/>
            <person name="Wu G."/>
        </authorList>
    </citation>
    <scope>NUCLEOTIDE SEQUENCE [LARGE SCALE GENOMIC DNA]</scope>
    <source>
        <strain evidence="15">cv. GZQX0401</strain>
        <tissue evidence="14">Young leaves</tissue>
    </source>
</reference>
<evidence type="ECO:0000256" key="13">
    <source>
        <dbReference type="RuleBase" id="RU000461"/>
    </source>
</evidence>
<dbReference type="PRINTS" id="PR00463">
    <property type="entry name" value="EP450I"/>
</dbReference>
<dbReference type="AlphaFoldDB" id="A0A067KPJ3"/>
<dbReference type="GO" id="GO:0020037">
    <property type="term" value="F:heme binding"/>
    <property type="evidence" value="ECO:0007669"/>
    <property type="project" value="InterPro"/>
</dbReference>
<evidence type="ECO:0000256" key="3">
    <source>
        <dbReference type="ARBA" id="ARBA00010617"/>
    </source>
</evidence>
<evidence type="ECO:0000256" key="2">
    <source>
        <dbReference type="ARBA" id="ARBA00004167"/>
    </source>
</evidence>
<protein>
    <recommendedName>
        <fullName evidence="16">Cytochrome P450</fullName>
    </recommendedName>
</protein>
<evidence type="ECO:0000256" key="7">
    <source>
        <dbReference type="ARBA" id="ARBA00022989"/>
    </source>
</evidence>
<dbReference type="InterPro" id="IPR001128">
    <property type="entry name" value="Cyt_P450"/>
</dbReference>
<keyword evidence="5" id="KW-0812">Transmembrane</keyword>
<evidence type="ECO:0000256" key="8">
    <source>
        <dbReference type="ARBA" id="ARBA00023002"/>
    </source>
</evidence>
<dbReference type="PROSITE" id="PS00086">
    <property type="entry name" value="CYTOCHROME_P450"/>
    <property type="match status" value="1"/>
</dbReference>
<dbReference type="STRING" id="180498.A0A067KPJ3"/>
<evidence type="ECO:0000256" key="6">
    <source>
        <dbReference type="ARBA" id="ARBA00022723"/>
    </source>
</evidence>
<evidence type="ECO:0000313" key="14">
    <source>
        <dbReference type="EMBL" id="KDP38131.1"/>
    </source>
</evidence>
<dbReference type="OrthoDB" id="1103324at2759"/>
<dbReference type="Pfam" id="PF00067">
    <property type="entry name" value="p450"/>
    <property type="match status" value="1"/>
</dbReference>
<dbReference type="InterPro" id="IPR017972">
    <property type="entry name" value="Cyt_P450_CS"/>
</dbReference>
<evidence type="ECO:0000313" key="15">
    <source>
        <dbReference type="Proteomes" id="UP000027138"/>
    </source>
</evidence>
<evidence type="ECO:0000256" key="5">
    <source>
        <dbReference type="ARBA" id="ARBA00022692"/>
    </source>
</evidence>
<proteinExistence type="inferred from homology"/>
<dbReference type="GO" id="GO:0016020">
    <property type="term" value="C:membrane"/>
    <property type="evidence" value="ECO:0007669"/>
    <property type="project" value="UniProtKB-SubCell"/>
</dbReference>
<keyword evidence="11" id="KW-0472">Membrane</keyword>
<comment type="similarity">
    <text evidence="3 13">Belongs to the cytochrome P450 family.</text>
</comment>
<keyword evidence="9 12" id="KW-0408">Iron</keyword>
<dbReference type="PANTHER" id="PTHR47944">
    <property type="entry name" value="CYTOCHROME P450 98A9"/>
    <property type="match status" value="1"/>
</dbReference>
<dbReference type="InterPro" id="IPR002401">
    <property type="entry name" value="Cyt_P450_E_grp-I"/>
</dbReference>
<dbReference type="EMBL" id="KK914370">
    <property type="protein sequence ID" value="KDP38131.1"/>
    <property type="molecule type" value="Genomic_DNA"/>
</dbReference>
<keyword evidence="6 12" id="KW-0479">Metal-binding</keyword>
<dbReference type="PANTHER" id="PTHR47944:SF17">
    <property type="entry name" value="3,9-DIHYDROXYPTEROCARPAN 6A-MONOOXYGENASE"/>
    <property type="match status" value="1"/>
</dbReference>
<keyword evidence="7" id="KW-1133">Transmembrane helix</keyword>
<evidence type="ECO:0000256" key="4">
    <source>
        <dbReference type="ARBA" id="ARBA00022617"/>
    </source>
</evidence>
<evidence type="ECO:0000256" key="1">
    <source>
        <dbReference type="ARBA" id="ARBA00001971"/>
    </source>
</evidence>
<keyword evidence="4 12" id="KW-0349">Heme</keyword>
<keyword evidence="15" id="KW-1185">Reference proteome</keyword>
<dbReference type="InterPro" id="IPR036396">
    <property type="entry name" value="Cyt_P450_sf"/>
</dbReference>
<dbReference type="SUPFAM" id="SSF48264">
    <property type="entry name" value="Cytochrome P450"/>
    <property type="match status" value="1"/>
</dbReference>
<evidence type="ECO:0008006" key="16">
    <source>
        <dbReference type="Google" id="ProtNLM"/>
    </source>
</evidence>
<feature type="binding site" description="axial binding residue" evidence="12">
    <location>
        <position position="243"/>
    </location>
    <ligand>
        <name>heme</name>
        <dbReference type="ChEBI" id="CHEBI:30413"/>
    </ligand>
    <ligandPart>
        <name>Fe</name>
        <dbReference type="ChEBI" id="CHEBI:18248"/>
    </ligandPart>
</feature>
<dbReference type="Proteomes" id="UP000027138">
    <property type="component" value="Unassembled WGS sequence"/>
</dbReference>
<dbReference type="Gene3D" id="1.10.630.10">
    <property type="entry name" value="Cytochrome P450"/>
    <property type="match status" value="1"/>
</dbReference>
<organism evidence="14 15">
    <name type="scientific">Jatropha curcas</name>
    <name type="common">Barbados nut</name>
    <dbReference type="NCBI Taxonomy" id="180498"/>
    <lineage>
        <taxon>Eukaryota</taxon>
        <taxon>Viridiplantae</taxon>
        <taxon>Streptophyta</taxon>
        <taxon>Embryophyta</taxon>
        <taxon>Tracheophyta</taxon>
        <taxon>Spermatophyta</taxon>
        <taxon>Magnoliopsida</taxon>
        <taxon>eudicotyledons</taxon>
        <taxon>Gunneridae</taxon>
        <taxon>Pentapetalae</taxon>
        <taxon>rosids</taxon>
        <taxon>fabids</taxon>
        <taxon>Malpighiales</taxon>
        <taxon>Euphorbiaceae</taxon>
        <taxon>Crotonoideae</taxon>
        <taxon>Jatropheae</taxon>
        <taxon>Jatropha</taxon>
    </lineage>
</organism>
<dbReference type="GO" id="GO:0016705">
    <property type="term" value="F:oxidoreductase activity, acting on paired donors, with incorporation or reduction of molecular oxygen"/>
    <property type="evidence" value="ECO:0007669"/>
    <property type="project" value="InterPro"/>
</dbReference>
<dbReference type="PRINTS" id="PR00385">
    <property type="entry name" value="P450"/>
</dbReference>
<keyword evidence="8 13" id="KW-0560">Oxidoreductase</keyword>
<evidence type="ECO:0000256" key="12">
    <source>
        <dbReference type="PIRSR" id="PIRSR602401-1"/>
    </source>
</evidence>
<sequence length="303" mass="34537">MEIRKSIMAIMESTAKLSFTQVFGPLKKFDLSGHGKRLISVTLEYDQLLERLFKEYEDNQMNDSGQEEKDVIDILLGTYRDTSAELRITRNQIKTFFLEIFTAGVDSTAASIQWAIAEVINNPEILKKLREEIHSKVGSNRVVKESDIPNLPYLQAIVKETLRKYPAGPLLRRESNIDTNLNGYDLKAGTKILINAYAIMQDPNIFKEPEKFIPERFLVDHQEMDFYGQGFHFLPFGSGRRACIGQSHALTVTYTTIASLIQCFDWKLKDGEKFDVKLTSGYSGAMAVPLVCYPIIRFDPFKV</sequence>
<dbReference type="GO" id="GO:0004497">
    <property type="term" value="F:monooxygenase activity"/>
    <property type="evidence" value="ECO:0007669"/>
    <property type="project" value="UniProtKB-KW"/>
</dbReference>